<name>A0A6J5N182_9CAUD</name>
<proteinExistence type="predicted"/>
<protein>
    <submittedName>
        <fullName evidence="1">Uncharacterized protein</fullName>
    </submittedName>
</protein>
<gene>
    <name evidence="1" type="ORF">UFOVP603_11</name>
</gene>
<dbReference type="EMBL" id="LR796578">
    <property type="protein sequence ID" value="CAB4152488.1"/>
    <property type="molecule type" value="Genomic_DNA"/>
</dbReference>
<sequence>MIEVIQEVRGSYTYVESSYSNIIKIGNEVLNANVSSEITAQETIINDYIASL</sequence>
<accession>A0A6J5N182</accession>
<reference evidence="1" key="1">
    <citation type="submission" date="2020-04" db="EMBL/GenBank/DDBJ databases">
        <authorList>
            <person name="Chiriac C."/>
            <person name="Salcher M."/>
            <person name="Ghai R."/>
            <person name="Kavagutti S V."/>
        </authorList>
    </citation>
    <scope>NUCLEOTIDE SEQUENCE</scope>
</reference>
<evidence type="ECO:0000313" key="1">
    <source>
        <dbReference type="EMBL" id="CAB4152488.1"/>
    </source>
</evidence>
<organism evidence="1">
    <name type="scientific">uncultured Caudovirales phage</name>
    <dbReference type="NCBI Taxonomy" id="2100421"/>
    <lineage>
        <taxon>Viruses</taxon>
        <taxon>Duplodnaviria</taxon>
        <taxon>Heunggongvirae</taxon>
        <taxon>Uroviricota</taxon>
        <taxon>Caudoviricetes</taxon>
        <taxon>Peduoviridae</taxon>
        <taxon>Maltschvirus</taxon>
        <taxon>Maltschvirus maltsch</taxon>
    </lineage>
</organism>